<evidence type="ECO:0000313" key="2">
    <source>
        <dbReference type="Proteomes" id="UP001239111"/>
    </source>
</evidence>
<dbReference type="Proteomes" id="UP001239111">
    <property type="component" value="Chromosome 4"/>
</dbReference>
<reference evidence="1" key="1">
    <citation type="submission" date="2023-04" db="EMBL/GenBank/DDBJ databases">
        <title>A chromosome-level genome assembly of the parasitoid wasp Eretmocerus hayati.</title>
        <authorList>
            <person name="Zhong Y."/>
            <person name="Liu S."/>
            <person name="Liu Y."/>
        </authorList>
    </citation>
    <scope>NUCLEOTIDE SEQUENCE</scope>
    <source>
        <strain evidence="1">ZJU_SS_LIU_2023</strain>
    </source>
</reference>
<keyword evidence="2" id="KW-1185">Reference proteome</keyword>
<evidence type="ECO:0000313" key="1">
    <source>
        <dbReference type="EMBL" id="KAJ8665112.1"/>
    </source>
</evidence>
<dbReference type="EMBL" id="CM056744">
    <property type="protein sequence ID" value="KAJ8665112.1"/>
    <property type="molecule type" value="Genomic_DNA"/>
</dbReference>
<gene>
    <name evidence="1" type="ORF">QAD02_006774</name>
</gene>
<organism evidence="1 2">
    <name type="scientific">Eretmocerus hayati</name>
    <dbReference type="NCBI Taxonomy" id="131215"/>
    <lineage>
        <taxon>Eukaryota</taxon>
        <taxon>Metazoa</taxon>
        <taxon>Ecdysozoa</taxon>
        <taxon>Arthropoda</taxon>
        <taxon>Hexapoda</taxon>
        <taxon>Insecta</taxon>
        <taxon>Pterygota</taxon>
        <taxon>Neoptera</taxon>
        <taxon>Endopterygota</taxon>
        <taxon>Hymenoptera</taxon>
        <taxon>Apocrita</taxon>
        <taxon>Proctotrupomorpha</taxon>
        <taxon>Chalcidoidea</taxon>
        <taxon>Aphelinidae</taxon>
        <taxon>Aphelininae</taxon>
        <taxon>Eretmocerus</taxon>
    </lineage>
</organism>
<name>A0ACC2N447_9HYME</name>
<accession>A0ACC2N447</accession>
<comment type="caution">
    <text evidence="1">The sequence shown here is derived from an EMBL/GenBank/DDBJ whole genome shotgun (WGS) entry which is preliminary data.</text>
</comment>
<sequence>MAGRVVVTLLVSLVALMSRVTAREFDYCYSYESDPYLLMGTKTAYQFVQGKNGLPPIPSCTPVQIWVLSRHGTRYPDRTTILQMSTLSKLRDQIIYNHDNRGNGRLCDADLGHLKSWQMNPRVNDNTADFLTIPQGEQDMRLLAKRLQSGFPELLRPNPLNINHQNYRFRSTQAQRTRASLDSFMEGLFNNRDAVPADISPPDDTLLRAAKNCPTWESSLERDRVDYESELFVNSYEYQNLLQNVSRRLGFLHRINNESIELMYDMCRYEKAWDVSRLSPWCSVFNKEEMKILEYHEDLHFFYYSGPGRDINRRLGCPLIKDMFNHFK</sequence>
<proteinExistence type="predicted"/>
<protein>
    <submittedName>
        <fullName evidence="1">Uncharacterized protein</fullName>
    </submittedName>
</protein>